<name>X1PP12_9ZZZZ</name>
<dbReference type="AlphaFoldDB" id="X1PP12"/>
<dbReference type="PANTHER" id="PTHR32114:SF2">
    <property type="entry name" value="ABC TRANSPORTER ABCH.3"/>
    <property type="match status" value="1"/>
</dbReference>
<dbReference type="PANTHER" id="PTHR32114">
    <property type="entry name" value="ABC TRANSPORTER ABCH.3"/>
    <property type="match status" value="1"/>
</dbReference>
<dbReference type="EMBL" id="BARV01038236">
    <property type="protein sequence ID" value="GAI58022.1"/>
    <property type="molecule type" value="Genomic_DNA"/>
</dbReference>
<dbReference type="InterPro" id="IPR027417">
    <property type="entry name" value="P-loop_NTPase"/>
</dbReference>
<dbReference type="Pfam" id="PF13476">
    <property type="entry name" value="AAA_23"/>
    <property type="match status" value="1"/>
</dbReference>
<accession>X1PP12</accession>
<evidence type="ECO:0000259" key="1">
    <source>
        <dbReference type="Pfam" id="PF13476"/>
    </source>
</evidence>
<feature type="non-terminal residue" evidence="2">
    <location>
        <position position="137"/>
    </location>
</feature>
<proteinExistence type="predicted"/>
<gene>
    <name evidence="2" type="ORF">S06H3_58959</name>
</gene>
<dbReference type="GO" id="GO:0016887">
    <property type="term" value="F:ATP hydrolysis activity"/>
    <property type="evidence" value="ECO:0007669"/>
    <property type="project" value="InterPro"/>
</dbReference>
<sequence>MIPVKLALRNFMCYRDNVPPLLFDGIHIACVCGDNGNGKSALIDAMTWALWGKARAGSDDELINQGQHEMEVEFEFTIVEQPYRIIRKRSKPKRRGRAGQTILEFQIAAGDGFRSITGDSIAQTQQKITDVLHMDYT</sequence>
<dbReference type="SUPFAM" id="SSF52540">
    <property type="entry name" value="P-loop containing nucleoside triphosphate hydrolases"/>
    <property type="match status" value="1"/>
</dbReference>
<dbReference type="InterPro" id="IPR038729">
    <property type="entry name" value="Rad50/SbcC_AAA"/>
</dbReference>
<dbReference type="GO" id="GO:0006302">
    <property type="term" value="P:double-strand break repair"/>
    <property type="evidence" value="ECO:0007669"/>
    <property type="project" value="InterPro"/>
</dbReference>
<organism evidence="2">
    <name type="scientific">marine sediment metagenome</name>
    <dbReference type="NCBI Taxonomy" id="412755"/>
    <lineage>
        <taxon>unclassified sequences</taxon>
        <taxon>metagenomes</taxon>
        <taxon>ecological metagenomes</taxon>
    </lineage>
</organism>
<feature type="domain" description="Rad50/SbcC-type AAA" evidence="1">
    <location>
        <begin position="5"/>
        <end position="113"/>
    </location>
</feature>
<evidence type="ECO:0000313" key="2">
    <source>
        <dbReference type="EMBL" id="GAI58022.1"/>
    </source>
</evidence>
<comment type="caution">
    <text evidence="2">The sequence shown here is derived from an EMBL/GenBank/DDBJ whole genome shotgun (WGS) entry which is preliminary data.</text>
</comment>
<protein>
    <recommendedName>
        <fullName evidence="1">Rad50/SbcC-type AAA domain-containing protein</fullName>
    </recommendedName>
</protein>
<dbReference type="Gene3D" id="3.40.50.300">
    <property type="entry name" value="P-loop containing nucleotide triphosphate hydrolases"/>
    <property type="match status" value="1"/>
</dbReference>
<reference evidence="2" key="1">
    <citation type="journal article" date="2014" name="Front. Microbiol.">
        <title>High frequency of phylogenetically diverse reductive dehalogenase-homologous genes in deep subseafloor sedimentary metagenomes.</title>
        <authorList>
            <person name="Kawai M."/>
            <person name="Futagami T."/>
            <person name="Toyoda A."/>
            <person name="Takaki Y."/>
            <person name="Nishi S."/>
            <person name="Hori S."/>
            <person name="Arai W."/>
            <person name="Tsubouchi T."/>
            <person name="Morono Y."/>
            <person name="Uchiyama I."/>
            <person name="Ito T."/>
            <person name="Fujiyama A."/>
            <person name="Inagaki F."/>
            <person name="Takami H."/>
        </authorList>
    </citation>
    <scope>NUCLEOTIDE SEQUENCE</scope>
    <source>
        <strain evidence="2">Expedition CK06-06</strain>
    </source>
</reference>